<dbReference type="GO" id="GO:0005783">
    <property type="term" value="C:endoplasmic reticulum"/>
    <property type="evidence" value="ECO:0007669"/>
    <property type="project" value="TreeGrafter"/>
</dbReference>
<evidence type="ECO:0000256" key="1">
    <source>
        <dbReference type="ARBA" id="ARBA00022679"/>
    </source>
</evidence>
<dbReference type="InterPro" id="IPR019734">
    <property type="entry name" value="TPR_rpt"/>
</dbReference>
<keyword evidence="5" id="KW-0802">TPR repeat</keyword>
<dbReference type="Proteomes" id="UP000218231">
    <property type="component" value="Unassembled WGS sequence"/>
</dbReference>
<accession>A0A2A2KLG4</accession>
<evidence type="ECO:0000313" key="7">
    <source>
        <dbReference type="Proteomes" id="UP000218231"/>
    </source>
</evidence>
<evidence type="ECO:0000313" key="6">
    <source>
        <dbReference type="EMBL" id="PAV74712.1"/>
    </source>
</evidence>
<gene>
    <name evidence="6" type="ORF">WR25_15327</name>
</gene>
<dbReference type="Gene3D" id="1.25.40.10">
    <property type="entry name" value="Tetratricopeptide repeat domain"/>
    <property type="match status" value="1"/>
</dbReference>
<dbReference type="STRING" id="2018661.A0A2A2KLG4"/>
<dbReference type="PANTHER" id="PTHR21208">
    <property type="entry name" value="ADP-DEPENDENT GLUCOKINASE"/>
    <property type="match status" value="1"/>
</dbReference>
<dbReference type="SUPFAM" id="SSF48452">
    <property type="entry name" value="TPR-like"/>
    <property type="match status" value="1"/>
</dbReference>
<name>A0A2A2KLG4_9BILA</name>
<keyword evidence="2" id="KW-0479">Metal-binding</keyword>
<sequence length="511" mass="56422">MKSFAAPECGQSNAVVSLARNFGQSNQRLPATVSAPALSSTADSLANEYLRAKAAQPVPSSFNMQSLTTNLPQNMSAASTSLANKWASEFAQAPMSSSAQLATNWAKQYGLSRPVYSQAWTTAQAPMSSTSMQMGQGTSHDFWSAEYLKTVDDKLKSPEEMGDLWAREMLSNHEGREQDVWHNNSDAMEAMWKDIQRRCEEAQGETFETPAQYTYQEQNPYLSELDPKALGDRLMGENDAGNAMLAYEAAVQKNDQDADAWCRLGLAHAENEEDKKAIAALQKCIAIQPNNEEALLALSVSMANEGMDNESLFELQKWLVAHQGGDVNSVTKSPNYSSFLNEAMFAKVEQEYLNVARQQGGTADAALQNALGVLYNLNRNYERAVDCIKIAIAIKPEDPRLWNRLGATLANGDRTPEAVAAYREALQRYPTYVRARYNLGISCMQLASHREALDHFLSALELQKGDKMSSTIWSTMWSAALRLRDAPPNLTPAIDNRDIQGVKQVLQSFAS</sequence>
<organism evidence="6 7">
    <name type="scientific">Diploscapter pachys</name>
    <dbReference type="NCBI Taxonomy" id="2018661"/>
    <lineage>
        <taxon>Eukaryota</taxon>
        <taxon>Metazoa</taxon>
        <taxon>Ecdysozoa</taxon>
        <taxon>Nematoda</taxon>
        <taxon>Chromadorea</taxon>
        <taxon>Rhabditida</taxon>
        <taxon>Rhabditina</taxon>
        <taxon>Rhabditomorpha</taxon>
        <taxon>Rhabditoidea</taxon>
        <taxon>Rhabditidae</taxon>
        <taxon>Diploscapter</taxon>
    </lineage>
</organism>
<dbReference type="SMART" id="SM00028">
    <property type="entry name" value="TPR"/>
    <property type="match status" value="4"/>
</dbReference>
<keyword evidence="4" id="KW-0460">Magnesium</keyword>
<keyword evidence="7" id="KW-1185">Reference proteome</keyword>
<reference evidence="6 7" key="1">
    <citation type="journal article" date="2017" name="Curr. Biol.">
        <title>Genome architecture and evolution of a unichromosomal asexual nematode.</title>
        <authorList>
            <person name="Fradin H."/>
            <person name="Zegar C."/>
            <person name="Gutwein M."/>
            <person name="Lucas J."/>
            <person name="Kovtun M."/>
            <person name="Corcoran D."/>
            <person name="Baugh L.R."/>
            <person name="Kiontke K."/>
            <person name="Gunsalus K."/>
            <person name="Fitch D.H."/>
            <person name="Piano F."/>
        </authorList>
    </citation>
    <scope>NUCLEOTIDE SEQUENCE [LARGE SCALE GENOMIC DNA]</scope>
    <source>
        <strain evidence="6">PF1309</strain>
    </source>
</reference>
<dbReference type="InterPro" id="IPR011990">
    <property type="entry name" value="TPR-like_helical_dom_sf"/>
</dbReference>
<dbReference type="Pfam" id="PF13432">
    <property type="entry name" value="TPR_16"/>
    <property type="match status" value="1"/>
</dbReference>
<dbReference type="OrthoDB" id="10006023at2759"/>
<comment type="caution">
    <text evidence="6">The sequence shown here is derived from an EMBL/GenBank/DDBJ whole genome shotgun (WGS) entry which is preliminary data.</text>
</comment>
<dbReference type="PROSITE" id="PS50005">
    <property type="entry name" value="TPR"/>
    <property type="match status" value="4"/>
</dbReference>
<feature type="repeat" description="TPR" evidence="5">
    <location>
        <begin position="399"/>
        <end position="432"/>
    </location>
</feature>
<dbReference type="AlphaFoldDB" id="A0A2A2KLG4"/>
<dbReference type="GO" id="GO:0046872">
    <property type="term" value="F:metal ion binding"/>
    <property type="evidence" value="ECO:0007669"/>
    <property type="project" value="UniProtKB-KW"/>
</dbReference>
<keyword evidence="1" id="KW-0808">Transferase</keyword>
<dbReference type="EMBL" id="LIAE01008288">
    <property type="protein sequence ID" value="PAV74712.1"/>
    <property type="molecule type" value="Genomic_DNA"/>
</dbReference>
<evidence type="ECO:0000256" key="2">
    <source>
        <dbReference type="ARBA" id="ARBA00022723"/>
    </source>
</evidence>
<protein>
    <submittedName>
        <fullName evidence="6">Uncharacterized protein</fullName>
    </submittedName>
</protein>
<dbReference type="GO" id="GO:0043843">
    <property type="term" value="F:ADP-specific glucokinase activity"/>
    <property type="evidence" value="ECO:0007669"/>
    <property type="project" value="TreeGrafter"/>
</dbReference>
<feature type="repeat" description="TPR" evidence="5">
    <location>
        <begin position="433"/>
        <end position="466"/>
    </location>
</feature>
<evidence type="ECO:0000256" key="5">
    <source>
        <dbReference type="PROSITE-ProRule" id="PRU00339"/>
    </source>
</evidence>
<evidence type="ECO:0000256" key="3">
    <source>
        <dbReference type="ARBA" id="ARBA00022777"/>
    </source>
</evidence>
<evidence type="ECO:0000256" key="4">
    <source>
        <dbReference type="ARBA" id="ARBA00022842"/>
    </source>
</evidence>
<keyword evidence="3" id="KW-0418">Kinase</keyword>
<dbReference type="GO" id="GO:0006006">
    <property type="term" value="P:glucose metabolic process"/>
    <property type="evidence" value="ECO:0007669"/>
    <property type="project" value="TreeGrafter"/>
</dbReference>
<dbReference type="InterPro" id="IPR007666">
    <property type="entry name" value="ADP_PFK/GK"/>
</dbReference>
<proteinExistence type="predicted"/>
<dbReference type="PANTHER" id="PTHR21208:SF0">
    <property type="entry name" value="ADP-DEPENDENT GLUCOKINASE"/>
    <property type="match status" value="1"/>
</dbReference>
<feature type="repeat" description="TPR" evidence="5">
    <location>
        <begin position="258"/>
        <end position="291"/>
    </location>
</feature>
<feature type="repeat" description="TPR" evidence="5">
    <location>
        <begin position="365"/>
        <end position="398"/>
    </location>
</feature>
<dbReference type="Pfam" id="PF00515">
    <property type="entry name" value="TPR_1"/>
    <property type="match status" value="1"/>
</dbReference>